<dbReference type="GeneID" id="93862502"/>
<dbReference type="Proteomes" id="UP000250241">
    <property type="component" value="Chromosome"/>
</dbReference>
<feature type="transmembrane region" description="Helical" evidence="1">
    <location>
        <begin position="49"/>
        <end position="71"/>
    </location>
</feature>
<evidence type="ECO:0000313" key="2">
    <source>
        <dbReference type="EMBL" id="BAV88782.1"/>
    </source>
</evidence>
<feature type="transmembrane region" description="Helical" evidence="1">
    <location>
        <begin position="16"/>
        <end position="37"/>
    </location>
</feature>
<evidence type="ECO:0000313" key="4">
    <source>
        <dbReference type="Proteomes" id="UP000250241"/>
    </source>
</evidence>
<evidence type="ECO:0000313" key="3">
    <source>
        <dbReference type="EMBL" id="VEI23731.1"/>
    </source>
</evidence>
<dbReference type="RefSeq" id="WP_037234671.1">
    <property type="nucleotide sequence ID" value="NZ_CAKASD010000003.1"/>
</dbReference>
<organism evidence="2 4">
    <name type="scientific">Rothia aeria</name>
    <dbReference type="NCBI Taxonomy" id="172042"/>
    <lineage>
        <taxon>Bacteria</taxon>
        <taxon>Bacillati</taxon>
        <taxon>Actinomycetota</taxon>
        <taxon>Actinomycetes</taxon>
        <taxon>Micrococcales</taxon>
        <taxon>Micrococcaceae</taxon>
        <taxon>Rothia</taxon>
    </lineage>
</organism>
<name>A0A2Z5R2F3_9MICC</name>
<protein>
    <recommendedName>
        <fullName evidence="6">Cell shape determination protein CcmA</fullName>
    </recommendedName>
</protein>
<sequence>MNIFAALDDDRKLRRFLFWYWLLVPFALFAWILLGAANSNMTFQQALNIPFFAVAFLNGCLTILLAGLFKLAGSENERTERVFTLYALAVQIVVGNLPGALACYLLLRATRDWDETEKFAPTYRWVLIAAMVFLGMVSLLVLAANIRLWTS</sequence>
<evidence type="ECO:0000256" key="1">
    <source>
        <dbReference type="SAM" id="Phobius"/>
    </source>
</evidence>
<evidence type="ECO:0008006" key="6">
    <source>
        <dbReference type="Google" id="ProtNLM"/>
    </source>
</evidence>
<feature type="transmembrane region" description="Helical" evidence="1">
    <location>
        <begin position="83"/>
        <end position="107"/>
    </location>
</feature>
<evidence type="ECO:0000313" key="5">
    <source>
        <dbReference type="Proteomes" id="UP000282386"/>
    </source>
</evidence>
<gene>
    <name evidence="3" type="ORF">NCTC10207_01696</name>
    <name evidence="2" type="ORF">RA11412_2483</name>
</gene>
<keyword evidence="1" id="KW-1133">Transmembrane helix</keyword>
<accession>A0A2Z5R2F3</accession>
<proteinExistence type="predicted"/>
<dbReference type="EMBL" id="AP017895">
    <property type="protein sequence ID" value="BAV88782.1"/>
    <property type="molecule type" value="Genomic_DNA"/>
</dbReference>
<reference evidence="3 5" key="2">
    <citation type="submission" date="2018-12" db="EMBL/GenBank/DDBJ databases">
        <authorList>
            <consortium name="Pathogen Informatics"/>
        </authorList>
    </citation>
    <scope>NUCLEOTIDE SEQUENCE [LARGE SCALE GENOMIC DNA]</scope>
    <source>
        <strain evidence="3 5">NCTC10207</strain>
    </source>
</reference>
<dbReference type="EMBL" id="LR134479">
    <property type="protein sequence ID" value="VEI23731.1"/>
    <property type="molecule type" value="Genomic_DNA"/>
</dbReference>
<feature type="transmembrane region" description="Helical" evidence="1">
    <location>
        <begin position="127"/>
        <end position="149"/>
    </location>
</feature>
<keyword evidence="4" id="KW-1185">Reference proteome</keyword>
<reference evidence="2 4" key="1">
    <citation type="submission" date="2016-10" db="EMBL/GenBank/DDBJ databases">
        <title>Genome sequence of Rothia aeria strain JCM11412.</title>
        <authorList>
            <person name="Nambu T."/>
        </authorList>
    </citation>
    <scope>NUCLEOTIDE SEQUENCE [LARGE SCALE GENOMIC DNA]</scope>
    <source>
        <strain evidence="2 4">JCM 11412</strain>
    </source>
</reference>
<keyword evidence="1" id="KW-0472">Membrane</keyword>
<dbReference type="Proteomes" id="UP000282386">
    <property type="component" value="Chromosome"/>
</dbReference>
<keyword evidence="1" id="KW-0812">Transmembrane</keyword>
<dbReference type="AlphaFoldDB" id="A0A2Z5R2F3"/>
<dbReference type="KEGG" id="raj:RA11412_2483"/>